<feature type="transmembrane region" description="Helical" evidence="1">
    <location>
        <begin position="141"/>
        <end position="158"/>
    </location>
</feature>
<evidence type="ECO:0000256" key="1">
    <source>
        <dbReference type="SAM" id="Phobius"/>
    </source>
</evidence>
<name>A0AAN6N935_9PEZI</name>
<accession>A0AAN6N935</accession>
<dbReference type="AlphaFoldDB" id="A0AAN6N935"/>
<dbReference type="Proteomes" id="UP001303473">
    <property type="component" value="Unassembled WGS sequence"/>
</dbReference>
<organism evidence="2 3">
    <name type="scientific">Diplogelasinospora grovesii</name>
    <dbReference type="NCBI Taxonomy" id="303347"/>
    <lineage>
        <taxon>Eukaryota</taxon>
        <taxon>Fungi</taxon>
        <taxon>Dikarya</taxon>
        <taxon>Ascomycota</taxon>
        <taxon>Pezizomycotina</taxon>
        <taxon>Sordariomycetes</taxon>
        <taxon>Sordariomycetidae</taxon>
        <taxon>Sordariales</taxon>
        <taxon>Diplogelasinosporaceae</taxon>
        <taxon>Diplogelasinospora</taxon>
    </lineage>
</organism>
<reference evidence="3" key="1">
    <citation type="journal article" date="2023" name="Mol. Phylogenet. Evol.">
        <title>Genome-scale phylogeny and comparative genomics of the fungal order Sordariales.</title>
        <authorList>
            <person name="Hensen N."/>
            <person name="Bonometti L."/>
            <person name="Westerberg I."/>
            <person name="Brannstrom I.O."/>
            <person name="Guillou S."/>
            <person name="Cros-Aarteil S."/>
            <person name="Calhoun S."/>
            <person name="Haridas S."/>
            <person name="Kuo A."/>
            <person name="Mondo S."/>
            <person name="Pangilinan J."/>
            <person name="Riley R."/>
            <person name="LaButti K."/>
            <person name="Andreopoulos B."/>
            <person name="Lipzen A."/>
            <person name="Chen C."/>
            <person name="Yan M."/>
            <person name="Daum C."/>
            <person name="Ng V."/>
            <person name="Clum A."/>
            <person name="Steindorff A."/>
            <person name="Ohm R.A."/>
            <person name="Martin F."/>
            <person name="Silar P."/>
            <person name="Natvig D.O."/>
            <person name="Lalanne C."/>
            <person name="Gautier V."/>
            <person name="Ament-Velasquez S.L."/>
            <person name="Kruys A."/>
            <person name="Hutchinson M.I."/>
            <person name="Powell A.J."/>
            <person name="Barry K."/>
            <person name="Miller A.N."/>
            <person name="Grigoriev I.V."/>
            <person name="Debuchy R."/>
            <person name="Gladieux P."/>
            <person name="Hiltunen Thoren M."/>
            <person name="Johannesson H."/>
        </authorList>
    </citation>
    <scope>NUCLEOTIDE SEQUENCE [LARGE SCALE GENOMIC DNA]</scope>
    <source>
        <strain evidence="3">CBS 340.73</strain>
    </source>
</reference>
<feature type="transmembrane region" description="Helical" evidence="1">
    <location>
        <begin position="51"/>
        <end position="72"/>
    </location>
</feature>
<protein>
    <submittedName>
        <fullName evidence="2">Uncharacterized protein</fullName>
    </submittedName>
</protein>
<comment type="caution">
    <text evidence="2">The sequence shown here is derived from an EMBL/GenBank/DDBJ whole genome shotgun (WGS) entry which is preliminary data.</text>
</comment>
<evidence type="ECO:0000313" key="3">
    <source>
        <dbReference type="Proteomes" id="UP001303473"/>
    </source>
</evidence>
<feature type="transmembrane region" description="Helical" evidence="1">
    <location>
        <begin position="21"/>
        <end position="39"/>
    </location>
</feature>
<keyword evidence="1" id="KW-0812">Transmembrane</keyword>
<sequence>MVKVDTTTPRSYSGPPSASAILTRQFSSLLLIVLLYTAATPFQPFSWLVQVPGGFLFDTLLAGIILFCAFYFQWQIASLTASVVVSIPAMGGTAVRNGRLEPRTSNPIWLWRTADYWPFAVAEALALAMAEWGPSELLRRGIVVAVVAGLWVLGWSATPRSYKTWAWEHIKVYLFLLILDEIRRVGWGYAGGNARRGRQRW</sequence>
<keyword evidence="3" id="KW-1185">Reference proteome</keyword>
<dbReference type="EMBL" id="MU853783">
    <property type="protein sequence ID" value="KAK3941425.1"/>
    <property type="molecule type" value="Genomic_DNA"/>
</dbReference>
<proteinExistence type="predicted"/>
<feature type="transmembrane region" description="Helical" evidence="1">
    <location>
        <begin position="79"/>
        <end position="96"/>
    </location>
</feature>
<keyword evidence="1" id="KW-1133">Transmembrane helix</keyword>
<gene>
    <name evidence="2" type="ORF">QBC46DRAFT_102067</name>
</gene>
<evidence type="ECO:0000313" key="2">
    <source>
        <dbReference type="EMBL" id="KAK3941425.1"/>
    </source>
</evidence>
<keyword evidence="1" id="KW-0472">Membrane</keyword>